<dbReference type="RefSeq" id="WP_188315768.1">
    <property type="nucleotide sequence ID" value="NZ_JABTCG010000014.1"/>
</dbReference>
<dbReference type="Proteomes" id="UP000598350">
    <property type="component" value="Unassembled WGS sequence"/>
</dbReference>
<evidence type="ECO:0000313" key="1">
    <source>
        <dbReference type="EMBL" id="MBD0852648.1"/>
    </source>
</evidence>
<evidence type="ECO:0008006" key="3">
    <source>
        <dbReference type="Google" id="ProtNLM"/>
    </source>
</evidence>
<dbReference type="EMBL" id="JABTCG010000014">
    <property type="protein sequence ID" value="MBD0852648.1"/>
    <property type="molecule type" value="Genomic_DNA"/>
</dbReference>
<evidence type="ECO:0000313" key="2">
    <source>
        <dbReference type="Proteomes" id="UP000598350"/>
    </source>
</evidence>
<organism evidence="1 2">
    <name type="scientific">Maribacter arenosus</name>
    <dbReference type="NCBI Taxonomy" id="1854708"/>
    <lineage>
        <taxon>Bacteria</taxon>
        <taxon>Pseudomonadati</taxon>
        <taxon>Bacteroidota</taxon>
        <taxon>Flavobacteriia</taxon>
        <taxon>Flavobacteriales</taxon>
        <taxon>Flavobacteriaceae</taxon>
        <taxon>Maribacter</taxon>
    </lineage>
</organism>
<gene>
    <name evidence="1" type="ORF">HPE63_18375</name>
</gene>
<comment type="caution">
    <text evidence="1">The sequence shown here is derived from an EMBL/GenBank/DDBJ whole genome shotgun (WGS) entry which is preliminary data.</text>
</comment>
<protein>
    <recommendedName>
        <fullName evidence="3">YD repeat-containing protein</fullName>
    </recommendedName>
</protein>
<keyword evidence="2" id="KW-1185">Reference proteome</keyword>
<accession>A0ABR7VGZ8</accession>
<dbReference type="PROSITE" id="PS51257">
    <property type="entry name" value="PROKAR_LIPOPROTEIN"/>
    <property type="match status" value="1"/>
</dbReference>
<reference evidence="1 2" key="1">
    <citation type="submission" date="2020-05" db="EMBL/GenBank/DDBJ databases">
        <title>The draft genome sequence of Maribacter arenosus CAU 1321.</title>
        <authorList>
            <person name="Mu L."/>
        </authorList>
    </citation>
    <scope>NUCLEOTIDE SEQUENCE [LARGE SCALE GENOMIC DNA]</scope>
    <source>
        <strain evidence="1 2">CAU 1321</strain>
    </source>
</reference>
<sequence>MKRLIGIIIVLTFLGCSSDDNLENTNKKLVQMTKTDPGGYVYLDHNYVYDNNERIIEINDENGLTLYSYTYDSSNLPIQNIDYHYNYNDTIRWLFLKVEKNITYNSDFKISKMEISTTQYNIDGNLDSQDSYTKNVTYGPNSMTSIHYSEYGIYKVEYELTNNLITGIKKTNVNTVEADMVFAYDTEGNCISGNGPFLAEYLSPNDIDLTVTYGTEEKHPIFNAFFDINILHIYSFRSIRETLIHEQGTKFPERVQWYNIPGDSNKNAFEYTFDQDGYLIKKVQNMHSPYSHRILTYKWE</sequence>
<proteinExistence type="predicted"/>
<name>A0ABR7VGZ8_9FLAO</name>